<keyword evidence="4" id="KW-1185">Reference proteome</keyword>
<evidence type="ECO:0000259" key="2">
    <source>
        <dbReference type="Pfam" id="PF05569"/>
    </source>
</evidence>
<evidence type="ECO:0000256" key="1">
    <source>
        <dbReference type="SAM" id="Phobius"/>
    </source>
</evidence>
<gene>
    <name evidence="3" type="ORF">NE686_02845</name>
</gene>
<evidence type="ECO:0000313" key="4">
    <source>
        <dbReference type="Proteomes" id="UP001524478"/>
    </source>
</evidence>
<evidence type="ECO:0000313" key="3">
    <source>
        <dbReference type="EMBL" id="MCQ4922011.1"/>
    </source>
</evidence>
<dbReference type="Proteomes" id="UP001524478">
    <property type="component" value="Unassembled WGS sequence"/>
</dbReference>
<dbReference type="RefSeq" id="WP_256310353.1">
    <property type="nucleotide sequence ID" value="NZ_JANGAC010000002.1"/>
</dbReference>
<proteinExistence type="predicted"/>
<accession>A0ABT1S6B5</accession>
<sequence length="583" mass="66731">MDKALNLLIHTSIISSLLILLIFILRFTFKDKINPRLQYTLWLIVAIRLVIPFSFQWEIEAKNTLPQIQILDFRLENNVDLYQDDTYQPLGNTNIEGYPRILNNQSWDSSDVLFIIWITGVICILSVFGIRNTFFCRRILKSLTAYDFDDYDEVAKIMGIKDSIPFCFSQSLKSPCVIGIINPIIVLTEGVIHDDRSIKFAIMHEMVHYKQRDNFIRLFGYILCALYWFNPLVWLSAEVARNDAELSCDSKVIEKIDSSEHINYCVTLLSIAGNGNQTVAAMSTGGRKMKNRIDMILEPPQKRIIAITVAIICLFLGIASFININVRAENSNTMEVLTDSNEKNAQEIISLGNIYEVYQFLTSLQNPNDNYKINTIIIDNREDGDNMYGLGRSLYLGYEFSKSNSVSGLNDDDVKKINKNVLCLFSSVSDLEDITISYIDKPANSAIRNEKAPISYSYRRSEIEKQYSDFSVIEIDIESLNITPKIDNSFWQSLGGNNVIIVYGYSEFFSRLGIEEKEYKENSAIVSELFSKLGNYSASWQSHKNTIYRFSPNPIYNNWSDFMITIDEFGNLESHGIILSNLN</sequence>
<dbReference type="InterPro" id="IPR052173">
    <property type="entry name" value="Beta-lactam_resp_regulator"/>
</dbReference>
<keyword evidence="1" id="KW-1133">Transmembrane helix</keyword>
<dbReference type="EMBL" id="JANGAC010000002">
    <property type="protein sequence ID" value="MCQ4922011.1"/>
    <property type="molecule type" value="Genomic_DNA"/>
</dbReference>
<name>A0ABT1S6B5_9FIRM</name>
<comment type="caution">
    <text evidence="3">The sequence shown here is derived from an EMBL/GenBank/DDBJ whole genome shotgun (WGS) entry which is preliminary data.</text>
</comment>
<reference evidence="3 4" key="1">
    <citation type="submission" date="2022-06" db="EMBL/GenBank/DDBJ databases">
        <title>Isolation of gut microbiota from human fecal samples.</title>
        <authorList>
            <person name="Pamer E.G."/>
            <person name="Barat B."/>
            <person name="Waligurski E."/>
            <person name="Medina S."/>
            <person name="Paddock L."/>
            <person name="Mostad J."/>
        </authorList>
    </citation>
    <scope>NUCLEOTIDE SEQUENCE [LARGE SCALE GENOMIC DNA]</scope>
    <source>
        <strain evidence="3 4">DFI.7.95</strain>
    </source>
</reference>
<dbReference type="PANTHER" id="PTHR34978:SF3">
    <property type="entry name" value="SLR0241 PROTEIN"/>
    <property type="match status" value="1"/>
</dbReference>
<dbReference type="PANTHER" id="PTHR34978">
    <property type="entry name" value="POSSIBLE SENSOR-TRANSDUCER PROTEIN BLAR"/>
    <property type="match status" value="1"/>
</dbReference>
<feature type="transmembrane region" description="Helical" evidence="1">
    <location>
        <begin position="112"/>
        <end position="130"/>
    </location>
</feature>
<keyword evidence="1" id="KW-0472">Membrane</keyword>
<feature type="transmembrane region" description="Helical" evidence="1">
    <location>
        <begin position="6"/>
        <end position="27"/>
    </location>
</feature>
<dbReference type="CDD" id="cd07341">
    <property type="entry name" value="M56_BlaR1_MecR1_like"/>
    <property type="match status" value="1"/>
</dbReference>
<feature type="domain" description="Peptidase M56" evidence="2">
    <location>
        <begin position="8"/>
        <end position="296"/>
    </location>
</feature>
<dbReference type="Pfam" id="PF05569">
    <property type="entry name" value="Peptidase_M56"/>
    <property type="match status" value="1"/>
</dbReference>
<keyword evidence="1" id="KW-0812">Transmembrane</keyword>
<dbReference type="InterPro" id="IPR008756">
    <property type="entry name" value="Peptidase_M56"/>
</dbReference>
<feature type="transmembrane region" description="Helical" evidence="1">
    <location>
        <begin position="304"/>
        <end position="324"/>
    </location>
</feature>
<organism evidence="3 4">
    <name type="scientific">Tissierella carlieri</name>
    <dbReference type="NCBI Taxonomy" id="689904"/>
    <lineage>
        <taxon>Bacteria</taxon>
        <taxon>Bacillati</taxon>
        <taxon>Bacillota</taxon>
        <taxon>Tissierellia</taxon>
        <taxon>Tissierellales</taxon>
        <taxon>Tissierellaceae</taxon>
        <taxon>Tissierella</taxon>
    </lineage>
</organism>
<feature type="transmembrane region" description="Helical" evidence="1">
    <location>
        <begin position="218"/>
        <end position="237"/>
    </location>
</feature>
<protein>
    <submittedName>
        <fullName evidence="3">M56 family metallopeptidase</fullName>
    </submittedName>
</protein>